<keyword evidence="9" id="KW-0804">Transcription</keyword>
<gene>
    <name evidence="13" type="ORF">X975_22209</name>
</gene>
<evidence type="ECO:0000256" key="5">
    <source>
        <dbReference type="ARBA" id="ARBA00022786"/>
    </source>
</evidence>
<keyword evidence="6" id="KW-0378">Hydrolase</keyword>
<keyword evidence="14" id="KW-1185">Reference proteome</keyword>
<comment type="subcellular location">
    <subcellularLocation>
        <location evidence="2">Nucleus</location>
    </subcellularLocation>
</comment>
<dbReference type="Gene3D" id="3.90.70.40">
    <property type="match status" value="1"/>
</dbReference>
<sequence>MEEIFHEKQEGSLCAQHCLNALLQAHYFTAVELATLAS</sequence>
<dbReference type="Pfam" id="PF02099">
    <property type="entry name" value="Josephin"/>
    <property type="match status" value="1"/>
</dbReference>
<dbReference type="GO" id="GO:0004843">
    <property type="term" value="F:cysteine-type deubiquitinase activity"/>
    <property type="evidence" value="ECO:0007669"/>
    <property type="project" value="UniProtKB-EC"/>
</dbReference>
<dbReference type="GO" id="GO:0016579">
    <property type="term" value="P:protein deubiquitination"/>
    <property type="evidence" value="ECO:0007669"/>
    <property type="project" value="InterPro"/>
</dbReference>
<dbReference type="STRING" id="407821.A0A087UZF7"/>
<evidence type="ECO:0000313" key="14">
    <source>
        <dbReference type="Proteomes" id="UP000054359"/>
    </source>
</evidence>
<comment type="catalytic activity">
    <reaction evidence="1">
        <text>Thiol-dependent hydrolysis of ester, thioester, amide, peptide and isopeptide bonds formed by the C-terminal Gly of ubiquitin (a 76-residue protein attached to proteins as an intracellular targeting signal).</text>
        <dbReference type="EC" id="3.4.19.12"/>
    </reaction>
</comment>
<keyword evidence="10" id="KW-0539">Nucleus</keyword>
<evidence type="ECO:0000259" key="12">
    <source>
        <dbReference type="PROSITE" id="PS50957"/>
    </source>
</evidence>
<evidence type="ECO:0000256" key="9">
    <source>
        <dbReference type="ARBA" id="ARBA00023163"/>
    </source>
</evidence>
<reference evidence="13 14" key="1">
    <citation type="submission" date="2013-11" db="EMBL/GenBank/DDBJ databases">
        <title>Genome sequencing of Stegodyphus mimosarum.</title>
        <authorList>
            <person name="Bechsgaard J."/>
        </authorList>
    </citation>
    <scope>NUCLEOTIDE SEQUENCE [LARGE SCALE GENOMIC DNA]</scope>
</reference>
<feature type="domain" description="Josephin" evidence="12">
    <location>
        <begin position="1"/>
        <end position="38"/>
    </location>
</feature>
<dbReference type="GO" id="GO:0006508">
    <property type="term" value="P:proteolysis"/>
    <property type="evidence" value="ECO:0007669"/>
    <property type="project" value="UniProtKB-KW"/>
</dbReference>
<dbReference type="GO" id="GO:0005634">
    <property type="term" value="C:nucleus"/>
    <property type="evidence" value="ECO:0007669"/>
    <property type="project" value="UniProtKB-SubCell"/>
</dbReference>
<dbReference type="EMBL" id="KK122453">
    <property type="protein sequence ID" value="KFM82746.1"/>
    <property type="molecule type" value="Genomic_DNA"/>
</dbReference>
<keyword evidence="5" id="KW-0833">Ubl conjugation pathway</keyword>
<dbReference type="OrthoDB" id="10063692at2759"/>
<evidence type="ECO:0000313" key="13">
    <source>
        <dbReference type="EMBL" id="KFM82746.1"/>
    </source>
</evidence>
<evidence type="ECO:0000256" key="8">
    <source>
        <dbReference type="ARBA" id="ARBA00023015"/>
    </source>
</evidence>
<keyword evidence="7" id="KW-0788">Thiol protease</keyword>
<evidence type="ECO:0000256" key="7">
    <source>
        <dbReference type="ARBA" id="ARBA00022807"/>
    </source>
</evidence>
<dbReference type="InterPro" id="IPR033865">
    <property type="entry name" value="Ataxin-3"/>
</dbReference>
<protein>
    <recommendedName>
        <fullName evidence="3">ubiquitinyl hydrolase 1</fullName>
        <ecNumber evidence="3">3.4.19.12</ecNumber>
    </recommendedName>
</protein>
<evidence type="ECO:0000256" key="4">
    <source>
        <dbReference type="ARBA" id="ARBA00022670"/>
    </source>
</evidence>
<comment type="caution">
    <text evidence="11">Lacks conserved residue(s) required for the propagation of feature annotation.</text>
</comment>
<evidence type="ECO:0000256" key="1">
    <source>
        <dbReference type="ARBA" id="ARBA00000707"/>
    </source>
</evidence>
<proteinExistence type="predicted"/>
<accession>A0A087UZF7</accession>
<dbReference type="AlphaFoldDB" id="A0A087UZF7"/>
<keyword evidence="4" id="KW-0645">Protease</keyword>
<name>A0A087UZF7_STEMI</name>
<dbReference type="PROSITE" id="PS50957">
    <property type="entry name" value="JOSEPHIN"/>
    <property type="match status" value="1"/>
</dbReference>
<evidence type="ECO:0000256" key="10">
    <source>
        <dbReference type="ARBA" id="ARBA00023242"/>
    </source>
</evidence>
<dbReference type="PANTHER" id="PTHR14159">
    <property type="entry name" value="ATAXIN-3-RELATED"/>
    <property type="match status" value="1"/>
</dbReference>
<evidence type="ECO:0000256" key="6">
    <source>
        <dbReference type="ARBA" id="ARBA00022801"/>
    </source>
</evidence>
<dbReference type="EC" id="3.4.19.12" evidence="3"/>
<dbReference type="PANTHER" id="PTHR14159:SF0">
    <property type="entry name" value="ATAXIN-3-RELATED"/>
    <property type="match status" value="1"/>
</dbReference>
<evidence type="ECO:0000256" key="11">
    <source>
        <dbReference type="PROSITE-ProRule" id="PRU00331"/>
    </source>
</evidence>
<evidence type="ECO:0000256" key="3">
    <source>
        <dbReference type="ARBA" id="ARBA00012759"/>
    </source>
</evidence>
<keyword evidence="8" id="KW-0805">Transcription regulation</keyword>
<feature type="non-terminal residue" evidence="13">
    <location>
        <position position="38"/>
    </location>
</feature>
<dbReference type="InterPro" id="IPR006155">
    <property type="entry name" value="Josephin"/>
</dbReference>
<organism evidence="13 14">
    <name type="scientific">Stegodyphus mimosarum</name>
    <name type="common">African social velvet spider</name>
    <dbReference type="NCBI Taxonomy" id="407821"/>
    <lineage>
        <taxon>Eukaryota</taxon>
        <taxon>Metazoa</taxon>
        <taxon>Ecdysozoa</taxon>
        <taxon>Arthropoda</taxon>
        <taxon>Chelicerata</taxon>
        <taxon>Arachnida</taxon>
        <taxon>Araneae</taxon>
        <taxon>Araneomorphae</taxon>
        <taxon>Entelegynae</taxon>
        <taxon>Eresoidea</taxon>
        <taxon>Eresidae</taxon>
        <taxon>Stegodyphus</taxon>
    </lineage>
</organism>
<evidence type="ECO:0000256" key="2">
    <source>
        <dbReference type="ARBA" id="ARBA00004123"/>
    </source>
</evidence>
<dbReference type="Proteomes" id="UP000054359">
    <property type="component" value="Unassembled WGS sequence"/>
</dbReference>